<dbReference type="EMBL" id="CP000840">
    <property type="protein sequence ID" value="ABW32321.1"/>
    <property type="molecule type" value="Genomic_DNA"/>
</dbReference>
<dbReference type="OrthoDB" id="171037at1117"/>
<geneLocation type="plasmid" evidence="1 2">
    <name>pREB3</name>
</geneLocation>
<dbReference type="RefSeq" id="WP_012167288.1">
    <property type="nucleotide sequence ID" value="NC_009928.1"/>
</dbReference>
<keyword evidence="2" id="KW-1185">Reference proteome</keyword>
<protein>
    <submittedName>
        <fullName evidence="1">Uncharacterized protein</fullName>
    </submittedName>
</protein>
<gene>
    <name evidence="1" type="ordered locus">AM1_C0011</name>
</gene>
<dbReference type="HOGENOM" id="CLU_2299502_0_0_3"/>
<evidence type="ECO:0000313" key="1">
    <source>
        <dbReference type="EMBL" id="ABW32321.1"/>
    </source>
</evidence>
<keyword evidence="1" id="KW-0614">Plasmid</keyword>
<organism evidence="1 2">
    <name type="scientific">Acaryochloris marina (strain MBIC 11017)</name>
    <dbReference type="NCBI Taxonomy" id="329726"/>
    <lineage>
        <taxon>Bacteria</taxon>
        <taxon>Bacillati</taxon>
        <taxon>Cyanobacteriota</taxon>
        <taxon>Cyanophyceae</taxon>
        <taxon>Acaryochloridales</taxon>
        <taxon>Acaryochloridaceae</taxon>
        <taxon>Acaryochloris</taxon>
    </lineage>
</organism>
<proteinExistence type="predicted"/>
<dbReference type="Proteomes" id="UP000000268">
    <property type="component" value="Plasmid pREB3"/>
</dbReference>
<reference evidence="1 2" key="1">
    <citation type="journal article" date="2008" name="Proc. Natl. Acad. Sci. U.S.A.">
        <title>Niche adaptation and genome expansion in the chlorophyll d-producing cyanobacterium Acaryochloris marina.</title>
        <authorList>
            <person name="Swingley W.D."/>
            <person name="Chen M."/>
            <person name="Cheung P.C."/>
            <person name="Conrad A.L."/>
            <person name="Dejesa L.C."/>
            <person name="Hao J."/>
            <person name="Honchak B.M."/>
            <person name="Karbach L.E."/>
            <person name="Kurdoglu A."/>
            <person name="Lahiri S."/>
            <person name="Mastrian S.D."/>
            <person name="Miyashita H."/>
            <person name="Page L."/>
            <person name="Ramakrishna P."/>
            <person name="Satoh S."/>
            <person name="Sattley W.M."/>
            <person name="Shimada Y."/>
            <person name="Taylor H.L."/>
            <person name="Tomo T."/>
            <person name="Tsuchiya T."/>
            <person name="Wang Z.T."/>
            <person name="Raymond J."/>
            <person name="Mimuro M."/>
            <person name="Blankenship R.E."/>
            <person name="Touchman J.W."/>
        </authorList>
    </citation>
    <scope>NUCLEOTIDE SEQUENCE [LARGE SCALE GENOMIC DNA]</scope>
    <source>
        <strain evidence="2">MBIC 11017</strain>
        <plasmid evidence="2">Plasmid pREB3</plasmid>
    </source>
</reference>
<dbReference type="KEGG" id="amr:AM1_C0011"/>
<sequence>MNTTLTQMEQWIDERVTDPLHPEYFLLYAQVEFWPGVREGGALEEYYIIIKNRVGSVGDRLRDWVLKRFGVSARLADWETIPSLRQLRAESQYEDEF</sequence>
<evidence type="ECO:0000313" key="2">
    <source>
        <dbReference type="Proteomes" id="UP000000268"/>
    </source>
</evidence>
<dbReference type="AlphaFoldDB" id="A8ZMB0"/>
<name>A8ZMB0_ACAM1</name>
<accession>A8ZMB0</accession>